<accession>W9DP30</accession>
<comment type="caution">
    <text evidence="2">The sequence shown here is derived from an EMBL/GenBank/DDBJ whole genome shotgun (WGS) entry which is preliminary data.</text>
</comment>
<dbReference type="PANTHER" id="PTHR39198:SF1">
    <property type="entry name" value="ALPHA-GALACTOSIDASE NEW3 DOMAIN-CONTAINING PROTEIN"/>
    <property type="match status" value="1"/>
</dbReference>
<dbReference type="OrthoDB" id="140341at2157"/>
<proteinExistence type="predicted"/>
<keyword evidence="1" id="KW-1133">Transmembrane helix</keyword>
<keyword evidence="1" id="KW-0812">Transmembrane</keyword>
<name>W9DP30_METTI</name>
<protein>
    <recommendedName>
        <fullName evidence="4">NPCBM-associated, NEW3 domain of alpha-galactosidase</fullName>
    </recommendedName>
</protein>
<organism evidence="2 3">
    <name type="scientific">Methanolobus tindarius DSM 2278</name>
    <dbReference type="NCBI Taxonomy" id="1090322"/>
    <lineage>
        <taxon>Archaea</taxon>
        <taxon>Methanobacteriati</taxon>
        <taxon>Methanobacteriota</taxon>
        <taxon>Stenosarchaea group</taxon>
        <taxon>Methanomicrobia</taxon>
        <taxon>Methanosarcinales</taxon>
        <taxon>Methanosarcinaceae</taxon>
        <taxon>Methanolobus</taxon>
    </lineage>
</organism>
<sequence>MISIKHMTIGVTFCLILASSYASADWSSVCVKNQITGKVVYPGDIVEFPITIEKGYNGTDDSWCTMLVKSKPEGWTAGFYEDNDQITNIFFPEDESDPVDVVLKVKTPQNVSDGIYSIWVDIKPDDGDIISREFAITVDTKAEPNIEIYSSTPGIETRSNDPVKYLLTLENKYDHRITVNLDTIGKSENLSVEFLQEIDDEEFRLKTLSLAANSQYDILMGVKPSINLTDGTYSFKVQAVPENGGNGVSLNLNLIINNNLETEEMLTISQSTSSLVLNPGSSKEIYVTLRNNGDETLTNIDLKVQDVTGITAEVRSFGTIDELEPGESWDTSIEITARADASPGTKDLLMRAVSDDTQSQDGRVEIIVEKSDSGGFIGIGMVVVSILLLIVIVRKFGRR</sequence>
<gene>
    <name evidence="2" type="ORF">MettiDRAFT_1405</name>
</gene>
<evidence type="ECO:0008006" key="4">
    <source>
        <dbReference type="Google" id="ProtNLM"/>
    </source>
</evidence>
<dbReference type="EMBL" id="AZAJ01000001">
    <property type="protein sequence ID" value="ETA67964.1"/>
    <property type="molecule type" value="Genomic_DNA"/>
</dbReference>
<evidence type="ECO:0000313" key="2">
    <source>
        <dbReference type="EMBL" id="ETA67964.1"/>
    </source>
</evidence>
<dbReference type="Gene3D" id="2.60.40.10">
    <property type="entry name" value="Immunoglobulins"/>
    <property type="match status" value="1"/>
</dbReference>
<evidence type="ECO:0000313" key="3">
    <source>
        <dbReference type="Proteomes" id="UP000019483"/>
    </source>
</evidence>
<keyword evidence="1" id="KW-0472">Membrane</keyword>
<dbReference type="AlphaFoldDB" id="W9DP30"/>
<dbReference type="STRING" id="1090322.MettiDRAFT_1405"/>
<reference evidence="2 3" key="1">
    <citation type="submission" date="2013-08" db="EMBL/GenBank/DDBJ databases">
        <authorList>
            <consortium name="DOE Joint Genome Institute"/>
            <person name="Eisen J."/>
            <person name="Huntemann M."/>
            <person name="Han J."/>
            <person name="Chen A."/>
            <person name="Kyrpides N."/>
            <person name="Mavromatis K."/>
            <person name="Markowitz V."/>
            <person name="Palaniappan K."/>
            <person name="Ivanova N."/>
            <person name="Schaumberg A."/>
            <person name="Pati A."/>
            <person name="Liolios K."/>
            <person name="Nordberg H.P."/>
            <person name="Cantor M.N."/>
            <person name="Hua S.X."/>
            <person name="Woyke T."/>
        </authorList>
    </citation>
    <scope>NUCLEOTIDE SEQUENCE [LARGE SCALE GENOMIC DNA]</scope>
    <source>
        <strain evidence="2 3">DSM 2278</strain>
    </source>
</reference>
<dbReference type="InterPro" id="IPR013783">
    <property type="entry name" value="Ig-like_fold"/>
</dbReference>
<feature type="transmembrane region" description="Helical" evidence="1">
    <location>
        <begin position="373"/>
        <end position="393"/>
    </location>
</feature>
<evidence type="ECO:0000256" key="1">
    <source>
        <dbReference type="SAM" id="Phobius"/>
    </source>
</evidence>
<keyword evidence="3" id="KW-1185">Reference proteome</keyword>
<dbReference type="PANTHER" id="PTHR39198">
    <property type="entry name" value="HYPOTHETICAL MEMBRANE PROTEIN, CONSERVED"/>
    <property type="match status" value="1"/>
</dbReference>
<dbReference type="Proteomes" id="UP000019483">
    <property type="component" value="Unassembled WGS sequence"/>
</dbReference>